<comment type="similarity">
    <text evidence="1">Belongs to the cytochrome P450 family.</text>
</comment>
<proteinExistence type="inferred from homology"/>
<dbReference type="PRINTS" id="PR00359">
    <property type="entry name" value="BP450"/>
</dbReference>
<dbReference type="Proteomes" id="UP000238312">
    <property type="component" value="Unassembled WGS sequence"/>
</dbReference>
<evidence type="ECO:0000313" key="2">
    <source>
        <dbReference type="EMBL" id="PRX46786.1"/>
    </source>
</evidence>
<name>A0A2T0LSZ8_9ACTN</name>
<reference evidence="2 3" key="1">
    <citation type="submission" date="2018-03" db="EMBL/GenBank/DDBJ databases">
        <title>Genomic Encyclopedia of Type Strains, Phase III (KMG-III): the genomes of soil and plant-associated and newly described type strains.</title>
        <authorList>
            <person name="Whitman W."/>
        </authorList>
    </citation>
    <scope>NUCLEOTIDE SEQUENCE [LARGE SCALE GENOMIC DNA]</scope>
    <source>
        <strain evidence="2 3">CGMCC 4.7104</strain>
    </source>
</reference>
<evidence type="ECO:0000313" key="3">
    <source>
        <dbReference type="Proteomes" id="UP000238312"/>
    </source>
</evidence>
<evidence type="ECO:0000256" key="1">
    <source>
        <dbReference type="ARBA" id="ARBA00010617"/>
    </source>
</evidence>
<dbReference type="InterPro" id="IPR002397">
    <property type="entry name" value="Cyt_P450_B"/>
</dbReference>
<dbReference type="EMBL" id="PVNG01000044">
    <property type="protein sequence ID" value="PRX46786.1"/>
    <property type="molecule type" value="Genomic_DNA"/>
</dbReference>
<dbReference type="AlphaFoldDB" id="A0A2T0LSZ8"/>
<dbReference type="GO" id="GO:0016705">
    <property type="term" value="F:oxidoreductase activity, acting on paired donors, with incorporation or reduction of molecular oxygen"/>
    <property type="evidence" value="ECO:0007669"/>
    <property type="project" value="InterPro"/>
</dbReference>
<dbReference type="GO" id="GO:0004497">
    <property type="term" value="F:monooxygenase activity"/>
    <property type="evidence" value="ECO:0007669"/>
    <property type="project" value="InterPro"/>
</dbReference>
<dbReference type="SUPFAM" id="SSF48264">
    <property type="entry name" value="Cytochrome P450"/>
    <property type="match status" value="1"/>
</dbReference>
<dbReference type="GO" id="GO:0020037">
    <property type="term" value="F:heme binding"/>
    <property type="evidence" value="ECO:0007669"/>
    <property type="project" value="InterPro"/>
</dbReference>
<organism evidence="2 3">
    <name type="scientific">Nonomuraea fuscirosea</name>
    <dbReference type="NCBI Taxonomy" id="1291556"/>
    <lineage>
        <taxon>Bacteria</taxon>
        <taxon>Bacillati</taxon>
        <taxon>Actinomycetota</taxon>
        <taxon>Actinomycetes</taxon>
        <taxon>Streptosporangiales</taxon>
        <taxon>Streptosporangiaceae</taxon>
        <taxon>Nonomuraea</taxon>
    </lineage>
</organism>
<keyword evidence="3" id="KW-1185">Reference proteome</keyword>
<accession>A0A2T0LSZ8</accession>
<sequence length="340" mass="37062">MPMMGYRPNCLFADGAAHVRLRQAVTDSLDRIDPHSLRALVSRNADRLIERFETKGEVELISGYASALPLLVFNELFGLPDSHGDHLVLTMARLIEGGGRAKDSDAELGRYMVRLITAKRHRPGSDVTSWLMSHPAGLTDDEMIHQCTLLLSAGIAPLQNLIANGVRLLLSDDRFAAGLIGGRLPIDAALDEILWLDPPMANFGVHFPVQDVDLAGILLRQGEPVVISYAAANTDPSVAKPGGTSGNRAHLAFSAGPHACPAKDPSRLIASVAIERLLDRVPDLEMAIDPDQLQWRLGPFQRALLTLPVSFTPVDVTRPSDMSGPWTAWPAHPWEQNWPL</sequence>
<protein>
    <submittedName>
        <fullName evidence="2">Cytochrome P450</fullName>
    </submittedName>
</protein>
<gene>
    <name evidence="2" type="ORF">B0I32_1443</name>
</gene>
<dbReference type="PANTHER" id="PTHR46696">
    <property type="entry name" value="P450, PUTATIVE (EUROFUNG)-RELATED"/>
    <property type="match status" value="1"/>
</dbReference>
<dbReference type="GO" id="GO:0005506">
    <property type="term" value="F:iron ion binding"/>
    <property type="evidence" value="ECO:0007669"/>
    <property type="project" value="InterPro"/>
</dbReference>
<dbReference type="InterPro" id="IPR036396">
    <property type="entry name" value="Cyt_P450_sf"/>
</dbReference>
<dbReference type="Gene3D" id="1.10.630.10">
    <property type="entry name" value="Cytochrome P450"/>
    <property type="match status" value="1"/>
</dbReference>
<comment type="caution">
    <text evidence="2">The sequence shown here is derived from an EMBL/GenBank/DDBJ whole genome shotgun (WGS) entry which is preliminary data.</text>
</comment>
<dbReference type="PANTHER" id="PTHR46696:SF1">
    <property type="entry name" value="CYTOCHROME P450 YJIB-RELATED"/>
    <property type="match status" value="1"/>
</dbReference>